<evidence type="ECO:0000256" key="1">
    <source>
        <dbReference type="SAM" id="Phobius"/>
    </source>
</evidence>
<keyword evidence="1" id="KW-0812">Transmembrane</keyword>
<accession>A0A401FPP8</accession>
<organism evidence="2 3">
    <name type="scientific">Lentilactobacillus kosonis</name>
    <dbReference type="NCBI Taxonomy" id="2810561"/>
    <lineage>
        <taxon>Bacteria</taxon>
        <taxon>Bacillati</taxon>
        <taxon>Bacillota</taxon>
        <taxon>Bacilli</taxon>
        <taxon>Lactobacillales</taxon>
        <taxon>Lactobacillaceae</taxon>
        <taxon>Lentilactobacillus</taxon>
    </lineage>
</organism>
<dbReference type="OrthoDB" id="2300524at2"/>
<name>A0A401FPP8_9LACO</name>
<evidence type="ECO:0000313" key="2">
    <source>
        <dbReference type="EMBL" id="GAY74365.1"/>
    </source>
</evidence>
<keyword evidence="1" id="KW-0472">Membrane</keyword>
<proteinExistence type="predicted"/>
<keyword evidence="3" id="KW-1185">Reference proteome</keyword>
<dbReference type="EMBL" id="BEXA01000009">
    <property type="protein sequence ID" value="GAY74365.1"/>
    <property type="molecule type" value="Genomic_DNA"/>
</dbReference>
<feature type="transmembrane region" description="Helical" evidence="1">
    <location>
        <begin position="12"/>
        <end position="33"/>
    </location>
</feature>
<gene>
    <name evidence="2" type="ORF">NBRC111893_2511</name>
</gene>
<keyword evidence="1" id="KW-1133">Transmembrane helix</keyword>
<comment type="caution">
    <text evidence="2">The sequence shown here is derived from an EMBL/GenBank/DDBJ whole genome shotgun (WGS) entry which is preliminary data.</text>
</comment>
<reference evidence="2 3" key="1">
    <citation type="submission" date="2017-11" db="EMBL/GenBank/DDBJ databases">
        <title>Draft Genome Sequence of Lactobacillus curieae NBRC 111893 isolated from Koso, a Japanese sugar-Vegetable Fermented Beverage.</title>
        <authorList>
            <person name="Chiou T.Y."/>
            <person name="Oshima K."/>
            <person name="Suda W."/>
            <person name="Hattori M."/>
            <person name="Takahashi T."/>
        </authorList>
    </citation>
    <scope>NUCLEOTIDE SEQUENCE [LARGE SCALE GENOMIC DNA]</scope>
    <source>
        <strain evidence="2 3">NBRC111893</strain>
    </source>
</reference>
<sequence length="79" mass="8777">MRLFGLSVEDIASLLGVIGSVSGLIFYLFRVIVVQPMSDKSNALNKSIESLTDEVKQMRQIVSKPTITLRMNCMSTKLN</sequence>
<evidence type="ECO:0000313" key="3">
    <source>
        <dbReference type="Proteomes" id="UP000286974"/>
    </source>
</evidence>
<dbReference type="RefSeq" id="WP_125009010.1">
    <property type="nucleotide sequence ID" value="NZ_BEXA01000009.1"/>
</dbReference>
<protein>
    <submittedName>
        <fullName evidence="2">Uncharacterized protein</fullName>
    </submittedName>
</protein>
<dbReference type="Proteomes" id="UP000286974">
    <property type="component" value="Unassembled WGS sequence"/>
</dbReference>
<dbReference type="AlphaFoldDB" id="A0A401FPP8"/>